<dbReference type="PANTHER" id="PTHR45623">
    <property type="entry name" value="CHROMODOMAIN-HELICASE-DNA-BINDING PROTEIN 3-RELATED-RELATED"/>
    <property type="match status" value="1"/>
</dbReference>
<dbReference type="CDD" id="cd17997">
    <property type="entry name" value="DEXHc_SMARCA1_SMARCA5"/>
    <property type="match status" value="1"/>
</dbReference>
<evidence type="ECO:0000256" key="6">
    <source>
        <dbReference type="ARBA" id="ARBA00022840"/>
    </source>
</evidence>
<dbReference type="Gene3D" id="3.40.50.300">
    <property type="entry name" value="P-loop containing nucleotide triphosphate hydrolases"/>
    <property type="match status" value="1"/>
</dbReference>
<dbReference type="InterPro" id="IPR044754">
    <property type="entry name" value="Isw1/2_DEXHc"/>
</dbReference>
<evidence type="ECO:0000313" key="13">
    <source>
        <dbReference type="EMBL" id="GFG35001.1"/>
    </source>
</evidence>
<accession>A0A6L2PQV1</accession>
<dbReference type="InterPro" id="IPR009057">
    <property type="entry name" value="Homeodomain-like_sf"/>
</dbReference>
<dbReference type="FunFam" id="1.20.5.1190:FF:000002">
    <property type="entry name" value="SWI/SNF-related matrix-associated actin-dependent regulator of chromatin subfamily A member"/>
    <property type="match status" value="1"/>
</dbReference>
<dbReference type="Pfam" id="PF00271">
    <property type="entry name" value="Helicase_C"/>
    <property type="match status" value="1"/>
</dbReference>
<dbReference type="CDD" id="cd18793">
    <property type="entry name" value="SF2_C_SNF"/>
    <property type="match status" value="1"/>
</dbReference>
<dbReference type="GO" id="GO:0042393">
    <property type="term" value="F:histone binding"/>
    <property type="evidence" value="ECO:0007669"/>
    <property type="project" value="TreeGrafter"/>
</dbReference>
<dbReference type="PROSITE" id="PS51194">
    <property type="entry name" value="HELICASE_CTER"/>
    <property type="match status" value="1"/>
</dbReference>
<evidence type="ECO:0000256" key="9">
    <source>
        <dbReference type="SAM" id="MobiDB-lite"/>
    </source>
</evidence>
<dbReference type="GO" id="GO:0140658">
    <property type="term" value="F:ATP-dependent chromatin remodeler activity"/>
    <property type="evidence" value="ECO:0007669"/>
    <property type="project" value="TreeGrafter"/>
</dbReference>
<keyword evidence="7" id="KW-0156">Chromatin regulator</keyword>
<protein>
    <recommendedName>
        <fullName evidence="15">Chromatin-remodeling complex ATPase chain Iswi</fullName>
    </recommendedName>
</protein>
<organism evidence="13 14">
    <name type="scientific">Coptotermes formosanus</name>
    <name type="common">Formosan subterranean termite</name>
    <dbReference type="NCBI Taxonomy" id="36987"/>
    <lineage>
        <taxon>Eukaryota</taxon>
        <taxon>Metazoa</taxon>
        <taxon>Ecdysozoa</taxon>
        <taxon>Arthropoda</taxon>
        <taxon>Hexapoda</taxon>
        <taxon>Insecta</taxon>
        <taxon>Pterygota</taxon>
        <taxon>Neoptera</taxon>
        <taxon>Polyneoptera</taxon>
        <taxon>Dictyoptera</taxon>
        <taxon>Blattodea</taxon>
        <taxon>Blattoidea</taxon>
        <taxon>Termitoidae</taxon>
        <taxon>Rhinotermitidae</taxon>
        <taxon>Coptotermes</taxon>
    </lineage>
</organism>
<dbReference type="GO" id="GO:0034728">
    <property type="term" value="P:nucleosome organization"/>
    <property type="evidence" value="ECO:0007669"/>
    <property type="project" value="TreeGrafter"/>
</dbReference>
<evidence type="ECO:0000256" key="8">
    <source>
        <dbReference type="ARBA" id="ARBA00023242"/>
    </source>
</evidence>
<dbReference type="InParanoid" id="A0A6L2PQV1"/>
<evidence type="ECO:0000256" key="2">
    <source>
        <dbReference type="ARBA" id="ARBA00009687"/>
    </source>
</evidence>
<dbReference type="PROSITE" id="PS51192">
    <property type="entry name" value="HELICASE_ATP_BIND_1"/>
    <property type="match status" value="1"/>
</dbReference>
<dbReference type="GO" id="GO:0031010">
    <property type="term" value="C:ISWI-type complex"/>
    <property type="evidence" value="ECO:0007669"/>
    <property type="project" value="UniProtKB-ARBA"/>
</dbReference>
<evidence type="ECO:0000256" key="4">
    <source>
        <dbReference type="ARBA" id="ARBA00022741"/>
    </source>
</evidence>
<dbReference type="SMART" id="SM00490">
    <property type="entry name" value="HELICc"/>
    <property type="match status" value="1"/>
</dbReference>
<dbReference type="InterPro" id="IPR000330">
    <property type="entry name" value="SNF2_N"/>
</dbReference>
<dbReference type="Pfam" id="PF09111">
    <property type="entry name" value="SLIDE"/>
    <property type="match status" value="1"/>
</dbReference>
<evidence type="ECO:0000259" key="12">
    <source>
        <dbReference type="PROSITE" id="PS51293"/>
    </source>
</evidence>
<evidence type="ECO:0000259" key="10">
    <source>
        <dbReference type="PROSITE" id="PS51192"/>
    </source>
</evidence>
<evidence type="ECO:0000259" key="11">
    <source>
        <dbReference type="PROSITE" id="PS51194"/>
    </source>
</evidence>
<keyword evidence="3" id="KW-0597">Phosphoprotein</keyword>
<feature type="domain" description="SANT" evidence="12">
    <location>
        <begin position="775"/>
        <end position="827"/>
    </location>
</feature>
<evidence type="ECO:0000256" key="5">
    <source>
        <dbReference type="ARBA" id="ARBA00022801"/>
    </source>
</evidence>
<keyword evidence="14" id="KW-1185">Reference proteome</keyword>
<dbReference type="SUPFAM" id="SSF46689">
    <property type="entry name" value="Homeodomain-like"/>
    <property type="match status" value="2"/>
</dbReference>
<evidence type="ECO:0008006" key="15">
    <source>
        <dbReference type="Google" id="ProtNLM"/>
    </source>
</evidence>
<dbReference type="InterPro" id="IPR038718">
    <property type="entry name" value="SNF2-like_sf"/>
</dbReference>
<feature type="domain" description="Helicase C-terminal" evidence="11">
    <location>
        <begin position="418"/>
        <end position="569"/>
    </location>
</feature>
<evidence type="ECO:0000256" key="3">
    <source>
        <dbReference type="ARBA" id="ARBA00022553"/>
    </source>
</evidence>
<dbReference type="InterPro" id="IPR001005">
    <property type="entry name" value="SANT/Myb"/>
</dbReference>
<dbReference type="FunFam" id="1.10.1040.30:FF:000001">
    <property type="entry name" value="SWI/SNF-related matrix-associated actin-dependent regulator of chromatin subfamily A member"/>
    <property type="match status" value="1"/>
</dbReference>
<dbReference type="SUPFAM" id="SSF101224">
    <property type="entry name" value="HAND domain of the nucleosome remodeling ATPase ISWI"/>
    <property type="match status" value="1"/>
</dbReference>
<dbReference type="FunCoup" id="A0A6L2PQV1">
    <property type="interactions" value="1952"/>
</dbReference>
<dbReference type="Proteomes" id="UP000502823">
    <property type="component" value="Unassembled WGS sequence"/>
</dbReference>
<name>A0A6L2PQV1_COPFO</name>
<dbReference type="FunFam" id="1.10.10.60:FF:000022">
    <property type="entry name" value="ISWI chromatin-remodeling complex ATPase CHR11 isoform A"/>
    <property type="match status" value="1"/>
</dbReference>
<dbReference type="Gene3D" id="3.40.50.10810">
    <property type="entry name" value="Tandem AAA-ATPase domain"/>
    <property type="match status" value="1"/>
</dbReference>
<dbReference type="Pfam" id="PF09110">
    <property type="entry name" value="HAND"/>
    <property type="match status" value="1"/>
</dbReference>
<feature type="domain" description="Helicase ATP-binding" evidence="10">
    <location>
        <begin position="123"/>
        <end position="288"/>
    </location>
</feature>
<keyword evidence="6" id="KW-0067">ATP-binding</keyword>
<dbReference type="Pfam" id="PF00176">
    <property type="entry name" value="SNF2-rel_dom"/>
    <property type="match status" value="1"/>
</dbReference>
<evidence type="ECO:0000313" key="14">
    <source>
        <dbReference type="Proteomes" id="UP000502823"/>
    </source>
</evidence>
<dbReference type="InterPro" id="IPR017884">
    <property type="entry name" value="SANT_dom"/>
</dbReference>
<keyword evidence="8" id="KW-0539">Nucleus</keyword>
<evidence type="ECO:0000256" key="1">
    <source>
        <dbReference type="ARBA" id="ARBA00004123"/>
    </source>
</evidence>
<dbReference type="InterPro" id="IPR049730">
    <property type="entry name" value="SNF2/RAD54-like_C"/>
</dbReference>
<feature type="region of interest" description="Disordered" evidence="9">
    <location>
        <begin position="37"/>
        <end position="93"/>
    </location>
</feature>
<dbReference type="AlphaFoldDB" id="A0A6L2PQV1"/>
<dbReference type="GO" id="GO:0005524">
    <property type="term" value="F:ATP binding"/>
    <property type="evidence" value="ECO:0007669"/>
    <property type="project" value="UniProtKB-KW"/>
</dbReference>
<dbReference type="SMART" id="SM00717">
    <property type="entry name" value="SANT"/>
    <property type="match status" value="1"/>
</dbReference>
<dbReference type="FunFam" id="3.40.50.300:FF:000082">
    <property type="entry name" value="ISWI chromatin remodeling complex ATPase ISW1"/>
    <property type="match status" value="1"/>
</dbReference>
<dbReference type="EMBL" id="BLKM01000518">
    <property type="protein sequence ID" value="GFG35001.1"/>
    <property type="molecule type" value="Genomic_DNA"/>
</dbReference>
<dbReference type="GO" id="GO:0031491">
    <property type="term" value="F:nucleosome binding"/>
    <property type="evidence" value="ECO:0007669"/>
    <property type="project" value="InterPro"/>
</dbReference>
<dbReference type="InterPro" id="IPR015194">
    <property type="entry name" value="ISWI_HAND-dom"/>
</dbReference>
<evidence type="ECO:0000256" key="7">
    <source>
        <dbReference type="ARBA" id="ARBA00022853"/>
    </source>
</evidence>
<dbReference type="OrthoDB" id="5857104at2759"/>
<comment type="caution">
    <text evidence="13">The sequence shown here is derived from an EMBL/GenBank/DDBJ whole genome shotgun (WGS) entry which is preliminary data.</text>
</comment>
<dbReference type="SUPFAM" id="SSF52540">
    <property type="entry name" value="P-loop containing nucleoside triphosphate hydrolases"/>
    <property type="match status" value="2"/>
</dbReference>
<feature type="compositionally biased region" description="Basic and acidic residues" evidence="9">
    <location>
        <begin position="60"/>
        <end position="71"/>
    </location>
</feature>
<dbReference type="InterPro" id="IPR036306">
    <property type="entry name" value="ISWI_HAND-dom_sf"/>
</dbReference>
<dbReference type="Gene3D" id="1.10.1040.30">
    <property type="entry name" value="ISWI, HAND domain"/>
    <property type="match status" value="1"/>
</dbReference>
<keyword evidence="4" id="KW-0547">Nucleotide-binding</keyword>
<dbReference type="SMART" id="SM00487">
    <property type="entry name" value="DEXDc"/>
    <property type="match status" value="1"/>
</dbReference>
<dbReference type="GO" id="GO:0016887">
    <property type="term" value="F:ATP hydrolysis activity"/>
    <property type="evidence" value="ECO:0007669"/>
    <property type="project" value="TreeGrafter"/>
</dbReference>
<comment type="subcellular location">
    <subcellularLocation>
        <location evidence="1">Nucleus</location>
    </subcellularLocation>
</comment>
<keyword evidence="5" id="KW-0378">Hydrolase</keyword>
<dbReference type="CDD" id="cd00167">
    <property type="entry name" value="SANT"/>
    <property type="match status" value="1"/>
</dbReference>
<sequence>MAFEFMKYPLHVNYVQETDRSKRFDYLLKQTEIFTHFMSNNQRDKPPTSPLKVKPGRPRKNPDQPKGDPGDHRHRKTEQEEDEELLAETNSSRRTIISFDQSPHYVKNGEMRDYQVRGLNWMISLYENGINGILADEMGLGKTLQTISLLGYMKHYRNIPGPHIVIVPKSTLANWMNEFKKWVPSLRAVCLIGDQEARNIFIRETLMPGEWDVCVTSYEMVIKEKGVFKKFNWRYMVIDEAHRIKNEKSKLSEIVREFKTTNRLLLTGTPLQNNLHELWSLLNFLLPEVFTSSDDFDAWFNTNSFLGDATLVERLHAVLRPFLLRRLKSEVEKRLKPKKEVKIYVGLSKMQREWYTKVLMKDIDVVNGAGKIEKMRLQNILMQLRKCSNHPYLFDGAEPGPPYTTDEHLVYNCGKMVILDKLLPRLQEQESRVLIFSQMTRMLDILEDYCHWRGYSYCRLDGQTPHEDRQRQINEFNAPGSEKFIFMLSTRAGGLGINLATADVVIIYDSDWNPQMDLQAMDRAHRIGQQKQVKVFRLITENTVEEKIVERAEVKLRLDKLVIQQGRLVDNKQNQLNKDEMLNMIRYGANQVFASKDSAITDEDIDTILMKGEAKTEEMRQKLASMGESTLRNFTLDAPGTDSVYQFEGEDYREKQKMLGIGNWIEPPKRERKANYAVDAYFREALRVSEPKAPKAPRPPKQPIVQDFQFFPPRLFELLDQEIYYFRKTVGYKVPKNPELGSDASRIQKEEQRKIDDAQPLTEEECVEKEKLLTQGFTNWTKRDFNQFIKANEKYGRDDIDNIAKDVEGKSPDEVMQYSSVFWERCHELQDIDRIMAQIDRGEAKIQRRASIKKALDAKMARYRAPFHQLRIAYGTNKGKNYTEEEDRFLVCMLHKLGFDKENVYEELRAAIR</sequence>
<dbReference type="InterPro" id="IPR014001">
    <property type="entry name" value="Helicase_ATP-bd"/>
</dbReference>
<dbReference type="InterPro" id="IPR015195">
    <property type="entry name" value="SLIDE"/>
</dbReference>
<gene>
    <name evidence="13" type="ORF">Cfor_01105</name>
</gene>
<reference evidence="14" key="1">
    <citation type="submission" date="2020-01" db="EMBL/GenBank/DDBJ databases">
        <title>Draft genome sequence of the Termite Coptotermes fromosanus.</title>
        <authorList>
            <person name="Itakura S."/>
            <person name="Yosikawa Y."/>
            <person name="Umezawa K."/>
        </authorList>
    </citation>
    <scope>NUCLEOTIDE SEQUENCE [LARGE SCALE GENOMIC DNA]</scope>
</reference>
<dbReference type="Gene3D" id="1.10.10.60">
    <property type="entry name" value="Homeodomain-like"/>
    <property type="match status" value="2"/>
</dbReference>
<dbReference type="Gene3D" id="1.20.5.1190">
    <property type="entry name" value="iswi atpase"/>
    <property type="match status" value="1"/>
</dbReference>
<dbReference type="PROSITE" id="PS51293">
    <property type="entry name" value="SANT"/>
    <property type="match status" value="1"/>
</dbReference>
<proteinExistence type="inferred from homology"/>
<comment type="similarity">
    <text evidence="2">Belongs to the SNF2/RAD54 helicase family. ISWI subfamily.</text>
</comment>
<dbReference type="GO" id="GO:0003677">
    <property type="term" value="F:DNA binding"/>
    <property type="evidence" value="ECO:0007669"/>
    <property type="project" value="InterPro"/>
</dbReference>
<dbReference type="InterPro" id="IPR001650">
    <property type="entry name" value="Helicase_C-like"/>
</dbReference>
<dbReference type="PANTHER" id="PTHR45623:SF49">
    <property type="entry name" value="SWI_SNF-RELATED MATRIX-ASSOCIATED ACTIN-DEPENDENT REGULATOR OF CHROMATIN SUBFAMILY A MEMBER 5"/>
    <property type="match status" value="1"/>
</dbReference>
<dbReference type="FunFam" id="3.40.50.10810:FF:000101">
    <property type="entry name" value="SWI/SNF-related, matrix-associated, actin-dependent regulator of"/>
    <property type="match status" value="1"/>
</dbReference>
<dbReference type="InterPro" id="IPR027417">
    <property type="entry name" value="P-loop_NTPase"/>
</dbReference>